<protein>
    <recommendedName>
        <fullName evidence="3">Prolactin receptor</fullName>
    </recommendedName>
</protein>
<sequence>MILVTVVPVMAFDPKIKATVRKHLLSVSSGDVGDKTSIKIPGVHANSPRPEPAVHKVHNKHGPFLATNGSCAEQEPLLDYHQDTRNEENERLQWQPLSANDKAKGQPKFEAYMMTGEHILNISRMPQTTTIVPKQQKKSHCTTQTEKAIELAANQTATKIPYNGALG</sequence>
<comment type="caution">
    <text evidence="1">The sequence shown here is derived from an EMBL/GenBank/DDBJ whole genome shotgun (WGS) entry which is preliminary data.</text>
</comment>
<dbReference type="Proteomes" id="UP001162164">
    <property type="component" value="Unassembled WGS sequence"/>
</dbReference>
<name>A0ABQ9J9X9_9CUCU</name>
<proteinExistence type="predicted"/>
<evidence type="ECO:0000313" key="2">
    <source>
        <dbReference type="Proteomes" id="UP001162164"/>
    </source>
</evidence>
<evidence type="ECO:0008006" key="3">
    <source>
        <dbReference type="Google" id="ProtNLM"/>
    </source>
</evidence>
<keyword evidence="2" id="KW-1185">Reference proteome</keyword>
<evidence type="ECO:0000313" key="1">
    <source>
        <dbReference type="EMBL" id="KAJ8974742.1"/>
    </source>
</evidence>
<organism evidence="1 2">
    <name type="scientific">Molorchus minor</name>
    <dbReference type="NCBI Taxonomy" id="1323400"/>
    <lineage>
        <taxon>Eukaryota</taxon>
        <taxon>Metazoa</taxon>
        <taxon>Ecdysozoa</taxon>
        <taxon>Arthropoda</taxon>
        <taxon>Hexapoda</taxon>
        <taxon>Insecta</taxon>
        <taxon>Pterygota</taxon>
        <taxon>Neoptera</taxon>
        <taxon>Endopterygota</taxon>
        <taxon>Coleoptera</taxon>
        <taxon>Polyphaga</taxon>
        <taxon>Cucujiformia</taxon>
        <taxon>Chrysomeloidea</taxon>
        <taxon>Cerambycidae</taxon>
        <taxon>Lamiinae</taxon>
        <taxon>Monochamini</taxon>
        <taxon>Molorchus</taxon>
    </lineage>
</organism>
<reference evidence="1" key="1">
    <citation type="journal article" date="2023" name="Insect Mol. Biol.">
        <title>Genome sequencing provides insights into the evolution of gene families encoding plant cell wall-degrading enzymes in longhorned beetles.</title>
        <authorList>
            <person name="Shin N.R."/>
            <person name="Okamura Y."/>
            <person name="Kirsch R."/>
            <person name="Pauchet Y."/>
        </authorList>
    </citation>
    <scope>NUCLEOTIDE SEQUENCE</scope>
    <source>
        <strain evidence="1">MMC_N1</strain>
    </source>
</reference>
<accession>A0ABQ9J9X9</accession>
<gene>
    <name evidence="1" type="ORF">NQ317_005937</name>
</gene>
<dbReference type="EMBL" id="JAPWTJ010000939">
    <property type="protein sequence ID" value="KAJ8974742.1"/>
    <property type="molecule type" value="Genomic_DNA"/>
</dbReference>